<keyword evidence="1" id="KW-0732">Signal</keyword>
<evidence type="ECO:0008006" key="4">
    <source>
        <dbReference type="Google" id="ProtNLM"/>
    </source>
</evidence>
<dbReference type="InterPro" id="IPR046111">
    <property type="entry name" value="DUF6048"/>
</dbReference>
<dbReference type="Pfam" id="PF19515">
    <property type="entry name" value="DUF6048"/>
    <property type="match status" value="1"/>
</dbReference>
<dbReference type="AlphaFoldDB" id="A0A7X9RSW7"/>
<dbReference type="Proteomes" id="UP000576082">
    <property type="component" value="Unassembled WGS sequence"/>
</dbReference>
<feature type="signal peptide" evidence="1">
    <location>
        <begin position="1"/>
        <end position="24"/>
    </location>
</feature>
<accession>A0A7X9RSW7</accession>
<protein>
    <recommendedName>
        <fullName evidence="4">DUF481 domain-containing protein</fullName>
    </recommendedName>
</protein>
<dbReference type="EMBL" id="JABANE010000013">
    <property type="protein sequence ID" value="NME67621.1"/>
    <property type="molecule type" value="Genomic_DNA"/>
</dbReference>
<organism evidence="2 3">
    <name type="scientific">Flammeovirga aprica JL-4</name>
    <dbReference type="NCBI Taxonomy" id="694437"/>
    <lineage>
        <taxon>Bacteria</taxon>
        <taxon>Pseudomonadati</taxon>
        <taxon>Bacteroidota</taxon>
        <taxon>Cytophagia</taxon>
        <taxon>Cytophagales</taxon>
        <taxon>Flammeovirgaceae</taxon>
        <taxon>Flammeovirga</taxon>
    </lineage>
</organism>
<reference evidence="2 3" key="1">
    <citation type="submission" date="2020-04" db="EMBL/GenBank/DDBJ databases">
        <title>Flammeovirga sp. SR4, a novel species isolated from seawater.</title>
        <authorList>
            <person name="Wang X."/>
        </authorList>
    </citation>
    <scope>NUCLEOTIDE SEQUENCE [LARGE SCALE GENOMIC DNA]</scope>
    <source>
        <strain evidence="2 3">ATCC 23126</strain>
    </source>
</reference>
<feature type="chain" id="PRO_5030730861" description="DUF481 domain-containing protein" evidence="1">
    <location>
        <begin position="25"/>
        <end position="271"/>
    </location>
</feature>
<evidence type="ECO:0000313" key="3">
    <source>
        <dbReference type="Proteomes" id="UP000576082"/>
    </source>
</evidence>
<proteinExistence type="predicted"/>
<gene>
    <name evidence="2" type="ORF">HHU12_06555</name>
</gene>
<evidence type="ECO:0000313" key="2">
    <source>
        <dbReference type="EMBL" id="NME67621.1"/>
    </source>
</evidence>
<keyword evidence="3" id="KW-1185">Reference proteome</keyword>
<sequence>MSSYLSKILTITMCLLGGALTLYAQNESGEEVYTDSSDVAQDTTLIEEEPWPLNKKGEPKGSQFFVLSAMRLGTDLRPLVQSMTESKMSAYTLYADFMIRNAFFITGEYGVMDRTKENPDADFFRYRSNGSFYRFGIEYNVMKRASTANALSFGLKYANSTFDQSADFYSSGNDYWEEGATLKHLTEKNVNVDWYEFTVSLKLVLVQNLTVDFGFAYTIKKDFPPTAITKAHIPGWYHNKDDRSRLNFQYRLLYRIPFWPMYTEPRQKKKQ</sequence>
<evidence type="ECO:0000256" key="1">
    <source>
        <dbReference type="SAM" id="SignalP"/>
    </source>
</evidence>
<dbReference type="RefSeq" id="WP_169655959.1">
    <property type="nucleotide sequence ID" value="NZ_JABANE010000013.1"/>
</dbReference>
<comment type="caution">
    <text evidence="2">The sequence shown here is derived from an EMBL/GenBank/DDBJ whole genome shotgun (WGS) entry which is preliminary data.</text>
</comment>
<name>A0A7X9RSW7_9BACT</name>